<dbReference type="Pfam" id="PF00196">
    <property type="entry name" value="GerE"/>
    <property type="match status" value="1"/>
</dbReference>
<sequence length="231" mass="25183">MEGKIFVADANRLWRDGIRRILDGSKFELAGEADNLSGLTNALAETSDRPELVVVDVDVLNGDVSASVDAVRQHAGDARIVVLAGRDKAAELLECFRAGVDGCLLKDITSPALLECFDVIRLGERVFPPELLTMVMDNQHPFSAAINDRSGYSRLSEREREILACLVNGHSNKAIANNLRVTEATVKVHLKSILRKINVQNRTQAAIWALHNGINQPPATVTGQSSDLPRP</sequence>
<keyword evidence="2" id="KW-0597">Phosphoprotein</keyword>
<dbReference type="Gene3D" id="3.40.50.2300">
    <property type="match status" value="1"/>
</dbReference>
<dbReference type="InterPro" id="IPR016032">
    <property type="entry name" value="Sig_transdc_resp-reg_C-effctor"/>
</dbReference>
<dbReference type="RefSeq" id="WP_090019100.1">
    <property type="nucleotide sequence ID" value="NZ_FNCE01000002.1"/>
</dbReference>
<evidence type="ECO:0000313" key="6">
    <source>
        <dbReference type="Proteomes" id="UP000199415"/>
    </source>
</evidence>
<dbReference type="CDD" id="cd06170">
    <property type="entry name" value="LuxR_C_like"/>
    <property type="match status" value="1"/>
</dbReference>
<dbReference type="PROSITE" id="PS50110">
    <property type="entry name" value="RESPONSE_REGULATORY"/>
    <property type="match status" value="1"/>
</dbReference>
<evidence type="ECO:0000313" key="5">
    <source>
        <dbReference type="EMBL" id="SDF83528.1"/>
    </source>
</evidence>
<dbReference type="InterPro" id="IPR011006">
    <property type="entry name" value="CheY-like_superfamily"/>
</dbReference>
<evidence type="ECO:0000259" key="4">
    <source>
        <dbReference type="PROSITE" id="PS50110"/>
    </source>
</evidence>
<dbReference type="InterPro" id="IPR039420">
    <property type="entry name" value="WalR-like"/>
</dbReference>
<dbReference type="PROSITE" id="PS00622">
    <property type="entry name" value="HTH_LUXR_1"/>
    <property type="match status" value="1"/>
</dbReference>
<dbReference type="AlphaFoldDB" id="A0A1G7PB78"/>
<dbReference type="SMART" id="SM00448">
    <property type="entry name" value="REC"/>
    <property type="match status" value="1"/>
</dbReference>
<proteinExistence type="predicted"/>
<dbReference type="EMBL" id="FNCE01000002">
    <property type="protein sequence ID" value="SDF83528.1"/>
    <property type="molecule type" value="Genomic_DNA"/>
</dbReference>
<dbReference type="PRINTS" id="PR00038">
    <property type="entry name" value="HTHLUXR"/>
</dbReference>
<keyword evidence="1" id="KW-0238">DNA-binding</keyword>
<feature type="modified residue" description="4-aspartylphosphate" evidence="2">
    <location>
        <position position="56"/>
    </location>
</feature>
<dbReference type="GO" id="GO:0000160">
    <property type="term" value="P:phosphorelay signal transduction system"/>
    <property type="evidence" value="ECO:0007669"/>
    <property type="project" value="InterPro"/>
</dbReference>
<dbReference type="OrthoDB" id="7826527at2"/>
<dbReference type="InterPro" id="IPR001789">
    <property type="entry name" value="Sig_transdc_resp-reg_receiver"/>
</dbReference>
<evidence type="ECO:0000259" key="3">
    <source>
        <dbReference type="PROSITE" id="PS50043"/>
    </source>
</evidence>
<organism evidence="5 6">
    <name type="scientific">Limimonas halophila</name>
    <dbReference type="NCBI Taxonomy" id="1082479"/>
    <lineage>
        <taxon>Bacteria</taxon>
        <taxon>Pseudomonadati</taxon>
        <taxon>Pseudomonadota</taxon>
        <taxon>Alphaproteobacteria</taxon>
        <taxon>Rhodospirillales</taxon>
        <taxon>Rhodovibrionaceae</taxon>
        <taxon>Limimonas</taxon>
    </lineage>
</organism>
<dbReference type="PANTHER" id="PTHR43214:SF42">
    <property type="entry name" value="TRANSCRIPTIONAL REGULATORY PROTEIN DESR"/>
    <property type="match status" value="1"/>
</dbReference>
<feature type="domain" description="Response regulatory" evidence="4">
    <location>
        <begin position="4"/>
        <end position="121"/>
    </location>
</feature>
<dbReference type="Proteomes" id="UP000199415">
    <property type="component" value="Unassembled WGS sequence"/>
</dbReference>
<evidence type="ECO:0000256" key="1">
    <source>
        <dbReference type="ARBA" id="ARBA00023125"/>
    </source>
</evidence>
<reference evidence="5 6" key="1">
    <citation type="submission" date="2016-10" db="EMBL/GenBank/DDBJ databases">
        <authorList>
            <person name="de Groot N.N."/>
        </authorList>
    </citation>
    <scope>NUCLEOTIDE SEQUENCE [LARGE SCALE GENOMIC DNA]</scope>
    <source>
        <strain evidence="5 6">DSM 25584</strain>
    </source>
</reference>
<dbReference type="GO" id="GO:0003677">
    <property type="term" value="F:DNA binding"/>
    <property type="evidence" value="ECO:0007669"/>
    <property type="project" value="UniProtKB-KW"/>
</dbReference>
<dbReference type="Pfam" id="PF00072">
    <property type="entry name" value="Response_reg"/>
    <property type="match status" value="1"/>
</dbReference>
<gene>
    <name evidence="5" type="ORF">SAMN05216241_102502</name>
</gene>
<dbReference type="PANTHER" id="PTHR43214">
    <property type="entry name" value="TWO-COMPONENT RESPONSE REGULATOR"/>
    <property type="match status" value="1"/>
</dbReference>
<dbReference type="PROSITE" id="PS50043">
    <property type="entry name" value="HTH_LUXR_2"/>
    <property type="match status" value="1"/>
</dbReference>
<accession>A0A1G7PB78</accession>
<feature type="domain" description="HTH luxR-type" evidence="3">
    <location>
        <begin position="148"/>
        <end position="213"/>
    </location>
</feature>
<dbReference type="STRING" id="1082479.SAMN05216241_102502"/>
<protein>
    <submittedName>
        <fullName evidence="5">Two component transcriptional regulator, LuxR family</fullName>
    </submittedName>
</protein>
<dbReference type="GO" id="GO:0006355">
    <property type="term" value="P:regulation of DNA-templated transcription"/>
    <property type="evidence" value="ECO:0007669"/>
    <property type="project" value="InterPro"/>
</dbReference>
<dbReference type="InterPro" id="IPR000792">
    <property type="entry name" value="Tscrpt_reg_LuxR_C"/>
</dbReference>
<name>A0A1G7PB78_9PROT</name>
<keyword evidence="6" id="KW-1185">Reference proteome</keyword>
<dbReference type="SUPFAM" id="SSF46894">
    <property type="entry name" value="C-terminal effector domain of the bipartite response regulators"/>
    <property type="match status" value="1"/>
</dbReference>
<dbReference type="SMART" id="SM00421">
    <property type="entry name" value="HTH_LUXR"/>
    <property type="match status" value="1"/>
</dbReference>
<dbReference type="SUPFAM" id="SSF52172">
    <property type="entry name" value="CheY-like"/>
    <property type="match status" value="1"/>
</dbReference>
<evidence type="ECO:0000256" key="2">
    <source>
        <dbReference type="PROSITE-ProRule" id="PRU00169"/>
    </source>
</evidence>